<dbReference type="OrthoDB" id="10262646at2759"/>
<evidence type="ECO:0000259" key="1">
    <source>
        <dbReference type="Pfam" id="PF14727"/>
    </source>
</evidence>
<organism evidence="5 6">
    <name type="scientific">Apolygus lucorum</name>
    <name type="common">Small green plant bug</name>
    <name type="synonym">Lygocoris lucorum</name>
    <dbReference type="NCBI Taxonomy" id="248454"/>
    <lineage>
        <taxon>Eukaryota</taxon>
        <taxon>Metazoa</taxon>
        <taxon>Ecdysozoa</taxon>
        <taxon>Arthropoda</taxon>
        <taxon>Hexapoda</taxon>
        <taxon>Insecta</taxon>
        <taxon>Pterygota</taxon>
        <taxon>Neoptera</taxon>
        <taxon>Paraneoptera</taxon>
        <taxon>Hemiptera</taxon>
        <taxon>Heteroptera</taxon>
        <taxon>Panheteroptera</taxon>
        <taxon>Cimicomorpha</taxon>
        <taxon>Miridae</taxon>
        <taxon>Mirini</taxon>
        <taxon>Apolygus</taxon>
    </lineage>
</organism>
<evidence type="ECO:0000259" key="3">
    <source>
        <dbReference type="Pfam" id="PF23338"/>
    </source>
</evidence>
<dbReference type="Pfam" id="PF23337">
    <property type="entry name" value="PTHB1_pf"/>
    <property type="match status" value="1"/>
</dbReference>
<dbReference type="Pfam" id="PF14727">
    <property type="entry name" value="PHTB1_N"/>
    <property type="match status" value="1"/>
</dbReference>
<dbReference type="InterPro" id="IPR026511">
    <property type="entry name" value="PTHB1"/>
</dbReference>
<dbReference type="Pfam" id="PF23339">
    <property type="entry name" value="PTHB1_CtH"/>
    <property type="match status" value="1"/>
</dbReference>
<evidence type="ECO:0008006" key="7">
    <source>
        <dbReference type="Google" id="ProtNLM"/>
    </source>
</evidence>
<feature type="domain" description="PTHB1 platform" evidence="2">
    <location>
        <begin position="497"/>
        <end position="598"/>
    </location>
</feature>
<dbReference type="PANTHER" id="PTHR20991">
    <property type="entry name" value="PARATHYROID HORMONE-RESPONSIVE B1 GENE"/>
    <property type="match status" value="1"/>
</dbReference>
<evidence type="ECO:0000259" key="4">
    <source>
        <dbReference type="Pfam" id="PF23339"/>
    </source>
</evidence>
<feature type="domain" description="PTHB1 N-terminal" evidence="1">
    <location>
        <begin position="1"/>
        <end position="348"/>
    </location>
</feature>
<keyword evidence="6" id="KW-1185">Reference proteome</keyword>
<comment type="caution">
    <text evidence="5">The sequence shown here is derived from an EMBL/GenBank/DDBJ whole genome shotgun (WGS) entry which is preliminary data.</text>
</comment>
<dbReference type="InterPro" id="IPR055362">
    <property type="entry name" value="PTHB1_pf_dom"/>
</dbReference>
<reference evidence="5" key="1">
    <citation type="journal article" date="2021" name="Mol. Ecol. Resour.">
        <title>Apolygus lucorum genome provides insights into omnivorousness and mesophyll feeding.</title>
        <authorList>
            <person name="Liu Y."/>
            <person name="Liu H."/>
            <person name="Wang H."/>
            <person name="Huang T."/>
            <person name="Liu B."/>
            <person name="Yang B."/>
            <person name="Yin L."/>
            <person name="Li B."/>
            <person name="Zhang Y."/>
            <person name="Zhang S."/>
            <person name="Jiang F."/>
            <person name="Zhang X."/>
            <person name="Ren Y."/>
            <person name="Wang B."/>
            <person name="Wang S."/>
            <person name="Lu Y."/>
            <person name="Wu K."/>
            <person name="Fan W."/>
            <person name="Wang G."/>
        </authorList>
    </citation>
    <scope>NUCLEOTIDE SEQUENCE</scope>
    <source>
        <strain evidence="5">12Hb</strain>
    </source>
</reference>
<dbReference type="GO" id="GO:0016020">
    <property type="term" value="C:membrane"/>
    <property type="evidence" value="ECO:0007669"/>
    <property type="project" value="TreeGrafter"/>
</dbReference>
<feature type="domain" description="PTHB1 C-terminal helix bundle" evidence="4">
    <location>
        <begin position="717"/>
        <end position="781"/>
    </location>
</feature>
<dbReference type="EMBL" id="WIXP02000010">
    <property type="protein sequence ID" value="KAF6204168.1"/>
    <property type="molecule type" value="Genomic_DNA"/>
</dbReference>
<dbReference type="GO" id="GO:0034464">
    <property type="term" value="C:BBSome"/>
    <property type="evidence" value="ECO:0007669"/>
    <property type="project" value="InterPro"/>
</dbReference>
<evidence type="ECO:0000313" key="6">
    <source>
        <dbReference type="Proteomes" id="UP000466442"/>
    </source>
</evidence>
<dbReference type="AlphaFoldDB" id="A0A6A4JDC0"/>
<feature type="domain" description="PTHB1 hairpin" evidence="3">
    <location>
        <begin position="604"/>
        <end position="703"/>
    </location>
</feature>
<dbReference type="InterPro" id="IPR055364">
    <property type="entry name" value="PTHB1_CtH_dom"/>
</dbReference>
<proteinExistence type="predicted"/>
<dbReference type="Pfam" id="PF23338">
    <property type="entry name" value="PTHB1_hp"/>
    <property type="match status" value="1"/>
</dbReference>
<protein>
    <recommendedName>
        <fullName evidence="7">PTHB1 N-terminal domain-containing protein</fullName>
    </recommendedName>
</protein>
<gene>
    <name evidence="5" type="ORF">GE061_002508</name>
</gene>
<dbReference type="PANTHER" id="PTHR20991:SF0">
    <property type="entry name" value="PROTEIN PTHB1"/>
    <property type="match status" value="1"/>
</dbReference>
<accession>A0A6A4JDC0</accession>
<evidence type="ECO:0000313" key="5">
    <source>
        <dbReference type="EMBL" id="KAF6204168.1"/>
    </source>
</evidence>
<dbReference type="InterPro" id="IPR055363">
    <property type="entry name" value="PTHB1_hp_dom"/>
</dbReference>
<dbReference type="Proteomes" id="UP000466442">
    <property type="component" value="Unassembled WGS sequence"/>
</dbReference>
<name>A0A6A4JDC0_APOLU</name>
<sequence length="840" mass="93325">MSLFKARDLWSARCGNDETFEKSSLLVADLWGQGSDHLTIGSHEGVLRIFHPFADAQVSPERGFSPIDVVIEIDVGQPILQLAAGRFISGSKSLSLAILHPRSLGVYNFTTIAGSTEHGDQSQVFMVYEHHLKRPAFCMVTGGFGGVDGRDFVCVLGLDGTLMFYEQETHILTRSLHNFLLPSPIVYIPHTDSFVILNSNWFLESYRYQILGEDNSEKPVPTWSYNLGESVNDMRYLGVTTTEAAVFVLTDWNLYCFNETGVMKYCKRLQYNPLCSTIYSRGEPTVMSLIVSDTNTLMVYEGTTLRWSAQLPNTPVAIDRGNFMGLAGCLVLLTEEGEVTLCYMGTEPTMFVPPPLQENALSSSEVETKLHTLQHQIATYSQSAKNSLGAPIGRPDLKMSLKVWPMLEGDSTCKLEVSIQAMTEIHSLHVNVCVTHPLVAIPNSHHVQNLGDSVELYSAVSLVASYTAPWELEATILAVYLRSDMTSGSAEASILLPTPLVLELAPPAKESEASLYLSTSQPVILPTIFPEFGADSWNETGSNESVAGFKYKNFPDLTFTLSVNKGQQKYRIDSNSITAITLPLNILSRKMENKNLKTAQHTFALNELFDATDNNIELRNLIRTLQDNIKVGTAQMRAVQRRMLSKMRDKTPSDLTALSDLISYTNDHVMQVSHDIETAQKDLKENCTRLGNLVKMTILLIKLTGSVNAEDLKQFSEALSHTDFISESQGWAEATEAGLNHMLRTTLARSMREQYMPPFSEGSVVTNSNNLKKYIAVVIDRMVKSIRREDRAVSPILEGEEDGREGFHSPRPTLYEDFDTEVQKLLSQTSIAGTVMSDVD</sequence>
<dbReference type="GO" id="GO:0060271">
    <property type="term" value="P:cilium assembly"/>
    <property type="evidence" value="ECO:0007669"/>
    <property type="project" value="TreeGrafter"/>
</dbReference>
<evidence type="ECO:0000259" key="2">
    <source>
        <dbReference type="Pfam" id="PF23337"/>
    </source>
</evidence>
<dbReference type="InterPro" id="IPR028073">
    <property type="entry name" value="PHTB1_N_dom"/>
</dbReference>